<keyword evidence="6" id="KW-0698">rRNA processing</keyword>
<keyword evidence="18" id="KW-1185">Reference proteome</keyword>
<evidence type="ECO:0000256" key="3">
    <source>
        <dbReference type="ARBA" id="ARBA00005663"/>
    </source>
</evidence>
<dbReference type="CDD" id="cd04453">
    <property type="entry name" value="S1_RNase_E"/>
    <property type="match status" value="1"/>
</dbReference>
<dbReference type="Proteomes" id="UP000324646">
    <property type="component" value="Chromosome"/>
</dbReference>
<dbReference type="InterPro" id="IPR004659">
    <property type="entry name" value="RNase_E/G"/>
</dbReference>
<dbReference type="GO" id="GO:0046872">
    <property type="term" value="F:metal ion binding"/>
    <property type="evidence" value="ECO:0007669"/>
    <property type="project" value="UniProtKB-KW"/>
</dbReference>
<dbReference type="GO" id="GO:0016787">
    <property type="term" value="F:hydrolase activity"/>
    <property type="evidence" value="ECO:0007669"/>
    <property type="project" value="UniProtKB-KW"/>
</dbReference>
<keyword evidence="8" id="KW-0819">tRNA processing</keyword>
<evidence type="ECO:0000256" key="10">
    <source>
        <dbReference type="ARBA" id="ARBA00022723"/>
    </source>
</evidence>
<evidence type="ECO:0000256" key="13">
    <source>
        <dbReference type="ARBA" id="ARBA00022801"/>
    </source>
</evidence>
<evidence type="ECO:0000256" key="2">
    <source>
        <dbReference type="ARBA" id="ARBA00004496"/>
    </source>
</evidence>
<dbReference type="SUPFAM" id="SSF50249">
    <property type="entry name" value="Nucleic acid-binding proteins"/>
    <property type="match status" value="1"/>
</dbReference>
<keyword evidence="7" id="KW-0820">tRNA-binding</keyword>
<dbReference type="InterPro" id="IPR012340">
    <property type="entry name" value="NA-bd_OB-fold"/>
</dbReference>
<protein>
    <recommendedName>
        <fullName evidence="4">Ribonuclease G</fullName>
    </recommendedName>
</protein>
<dbReference type="PANTHER" id="PTHR30001">
    <property type="entry name" value="RIBONUCLEASE"/>
    <property type="match status" value="1"/>
</dbReference>
<dbReference type="OrthoDB" id="9804278at2"/>
<comment type="subcellular location">
    <subcellularLocation>
        <location evidence="2">Cytoplasm</location>
    </subcellularLocation>
</comment>
<evidence type="ECO:0000256" key="6">
    <source>
        <dbReference type="ARBA" id="ARBA00022552"/>
    </source>
</evidence>
<evidence type="ECO:0000259" key="16">
    <source>
        <dbReference type="PROSITE" id="PS50126"/>
    </source>
</evidence>
<evidence type="ECO:0000256" key="11">
    <source>
        <dbReference type="ARBA" id="ARBA00022730"/>
    </source>
</evidence>
<dbReference type="Gene3D" id="3.40.1260.20">
    <property type="entry name" value="Ribonuclease E, catalytic domain"/>
    <property type="match status" value="1"/>
</dbReference>
<evidence type="ECO:0000256" key="15">
    <source>
        <dbReference type="ARBA" id="ARBA00022884"/>
    </source>
</evidence>
<dbReference type="KEGG" id="crs:FQB35_07840"/>
<evidence type="ECO:0000313" key="17">
    <source>
        <dbReference type="EMBL" id="QEK12294.1"/>
    </source>
</evidence>
<feature type="domain" description="S1 motif" evidence="16">
    <location>
        <begin position="38"/>
        <end position="120"/>
    </location>
</feature>
<evidence type="ECO:0000256" key="1">
    <source>
        <dbReference type="ARBA" id="ARBA00001946"/>
    </source>
</evidence>
<dbReference type="GO" id="GO:0004540">
    <property type="term" value="F:RNA nuclease activity"/>
    <property type="evidence" value="ECO:0007669"/>
    <property type="project" value="InterPro"/>
</dbReference>
<dbReference type="GO" id="GO:0004519">
    <property type="term" value="F:endonuclease activity"/>
    <property type="evidence" value="ECO:0007669"/>
    <property type="project" value="UniProtKB-KW"/>
</dbReference>
<dbReference type="Pfam" id="PF20833">
    <property type="entry name" value="RNase_E_G_Thio"/>
    <property type="match status" value="1"/>
</dbReference>
<dbReference type="SMART" id="SM00316">
    <property type="entry name" value="S1"/>
    <property type="match status" value="1"/>
</dbReference>
<keyword evidence="10" id="KW-0479">Metal-binding</keyword>
<keyword evidence="14" id="KW-0460">Magnesium</keyword>
<dbReference type="GO" id="GO:0005737">
    <property type="term" value="C:cytoplasm"/>
    <property type="evidence" value="ECO:0007669"/>
    <property type="project" value="UniProtKB-SubCell"/>
</dbReference>
<dbReference type="GO" id="GO:0006364">
    <property type="term" value="P:rRNA processing"/>
    <property type="evidence" value="ECO:0007669"/>
    <property type="project" value="UniProtKB-KW"/>
</dbReference>
<evidence type="ECO:0000256" key="4">
    <source>
        <dbReference type="ARBA" id="ARBA00017719"/>
    </source>
</evidence>
<dbReference type="Pfam" id="PF00575">
    <property type="entry name" value="S1"/>
    <property type="match status" value="1"/>
</dbReference>
<evidence type="ECO:0000256" key="7">
    <source>
        <dbReference type="ARBA" id="ARBA00022555"/>
    </source>
</evidence>
<sequence length="496" mass="56948">MNEIIVDSSLNQTRVALLEDKELVELYIERENNKRTVGNIYKGRVTNVLPGMQAAFVDIGLDKNAFLFVKDAISHEMASDRRISIKDVIKNGQEVIVQVVKEPIGTKGARVTTHITLPGRYLVIMPYVDYIGISRRISNEDERERLRNLIEGLKPNNMGIIVRTAGEGKEEKELKEDLKFLLKLWQKIDKEKNLGFAPRIIHRDLDLIHRTIRDMFTRDIHKFVINDKEKYNSVTELVELIAPNLKERVEYFDIDMNIFDYYNIESMIKNALSRKVWLKSGGYLVIDQTEAFTVIDVNTGKYVGSIDLEDTVLKINKEAAEEIAKQMRLRDIGGIIIVDFIDMNDQKGEKEVLNVLEKALQKDRTKTNVLGITQLGLLEMTRKKIRGRIGSIMQKKCPYCEGTGKVLSEYTVIQSLEKEVKRTAVHTNAEAILIELSPSVMEVLEAEGNRFIRELEKVTEIKIFIVGKEHIHTNNFNVKEIGKIEKIKTIVESYKE</sequence>
<proteinExistence type="inferred from homology"/>
<evidence type="ECO:0000256" key="5">
    <source>
        <dbReference type="ARBA" id="ARBA00022490"/>
    </source>
</evidence>
<gene>
    <name evidence="17" type="ORF">FQB35_07840</name>
</gene>
<comment type="similarity">
    <text evidence="3">Belongs to the RNase E/G family. RNase G subfamily.</text>
</comment>
<keyword evidence="12" id="KW-0255">Endonuclease</keyword>
<name>A0A5C0SFZ7_CRATE</name>
<keyword evidence="13" id="KW-0378">Hydrolase</keyword>
<keyword evidence="9" id="KW-0540">Nuclease</keyword>
<dbReference type="Gene3D" id="2.40.50.140">
    <property type="entry name" value="Nucleic acid-binding proteins"/>
    <property type="match status" value="1"/>
</dbReference>
<comment type="cofactor">
    <cofactor evidence="1">
        <name>Mg(2+)</name>
        <dbReference type="ChEBI" id="CHEBI:18420"/>
    </cofactor>
</comment>
<dbReference type="RefSeq" id="WP_148809449.1">
    <property type="nucleotide sequence ID" value="NZ_CP042243.1"/>
</dbReference>
<dbReference type="PANTHER" id="PTHR30001:SF0">
    <property type="entry name" value="RIBONUCLEASE G"/>
    <property type="match status" value="1"/>
</dbReference>
<keyword evidence="5" id="KW-0963">Cytoplasm</keyword>
<evidence type="ECO:0000256" key="9">
    <source>
        <dbReference type="ARBA" id="ARBA00022722"/>
    </source>
</evidence>
<organism evidence="17 18">
    <name type="scientific">Crassaminicella thermophila</name>
    <dbReference type="NCBI Taxonomy" id="2599308"/>
    <lineage>
        <taxon>Bacteria</taxon>
        <taxon>Bacillati</taxon>
        <taxon>Bacillota</taxon>
        <taxon>Clostridia</taxon>
        <taxon>Eubacteriales</taxon>
        <taxon>Clostridiaceae</taxon>
        <taxon>Crassaminicella</taxon>
    </lineage>
</organism>
<dbReference type="EMBL" id="CP042243">
    <property type="protein sequence ID" value="QEK12294.1"/>
    <property type="molecule type" value="Genomic_DNA"/>
</dbReference>
<dbReference type="AlphaFoldDB" id="A0A5C0SFZ7"/>
<dbReference type="GO" id="GO:0000049">
    <property type="term" value="F:tRNA binding"/>
    <property type="evidence" value="ECO:0007669"/>
    <property type="project" value="UniProtKB-KW"/>
</dbReference>
<evidence type="ECO:0000256" key="8">
    <source>
        <dbReference type="ARBA" id="ARBA00022694"/>
    </source>
</evidence>
<evidence type="ECO:0000313" key="18">
    <source>
        <dbReference type="Proteomes" id="UP000324646"/>
    </source>
</evidence>
<dbReference type="InterPro" id="IPR048583">
    <property type="entry name" value="RNase_E_G_thioredoxin-like"/>
</dbReference>
<dbReference type="GO" id="GO:0008033">
    <property type="term" value="P:tRNA processing"/>
    <property type="evidence" value="ECO:0007669"/>
    <property type="project" value="UniProtKB-KW"/>
</dbReference>
<dbReference type="Pfam" id="PF10150">
    <property type="entry name" value="RNase_E_G"/>
    <property type="match status" value="1"/>
</dbReference>
<dbReference type="InterPro" id="IPR003029">
    <property type="entry name" value="S1_domain"/>
</dbReference>
<evidence type="ECO:0000256" key="12">
    <source>
        <dbReference type="ARBA" id="ARBA00022759"/>
    </source>
</evidence>
<dbReference type="PROSITE" id="PS50126">
    <property type="entry name" value="S1"/>
    <property type="match status" value="1"/>
</dbReference>
<keyword evidence="11" id="KW-0699">rRNA-binding</keyword>
<reference evidence="17 18" key="1">
    <citation type="submission" date="2019-07" db="EMBL/GenBank/DDBJ databases">
        <title>Complete genome of Crassaminicella thermophila SY095.</title>
        <authorList>
            <person name="Li X."/>
        </authorList>
    </citation>
    <scope>NUCLEOTIDE SEQUENCE [LARGE SCALE GENOMIC DNA]</scope>
    <source>
        <strain evidence="17 18">SY095</strain>
    </source>
</reference>
<dbReference type="GO" id="GO:0019843">
    <property type="term" value="F:rRNA binding"/>
    <property type="evidence" value="ECO:0007669"/>
    <property type="project" value="UniProtKB-KW"/>
</dbReference>
<keyword evidence="15" id="KW-0694">RNA-binding</keyword>
<evidence type="ECO:0000256" key="14">
    <source>
        <dbReference type="ARBA" id="ARBA00022842"/>
    </source>
</evidence>
<dbReference type="NCBIfam" id="TIGR00757">
    <property type="entry name" value="RNaseEG"/>
    <property type="match status" value="1"/>
</dbReference>
<accession>A0A5C0SFZ7</accession>
<dbReference type="InterPro" id="IPR019307">
    <property type="entry name" value="RNA-bd_AU-1/RNase_E/G"/>
</dbReference>